<dbReference type="Proteomes" id="UP000887576">
    <property type="component" value="Unplaced"/>
</dbReference>
<protein>
    <submittedName>
        <fullName evidence="2">Uncharacterized protein</fullName>
    </submittedName>
</protein>
<sequence>MNKEKLSRSNSDLQNRKAFDEPPAAAFGMIRDILIDNDTRRVQKFILHTNIPGHYDFGIYAKCAFTITVPDTNTCIKTDSKLEDFRHIFLTPDEEGEREGIIKPVVLNKSSTNGGENPFGSTFCYGRSQLIMEVLDNSYIATVIIYDERQHASDDSSQSSLDFSE</sequence>
<evidence type="ECO:0000313" key="2">
    <source>
        <dbReference type="WBParaSite" id="JU765_v2.g5320.t1"/>
    </source>
</evidence>
<name>A0AC34RBW0_9BILA</name>
<organism evidence="1 2">
    <name type="scientific">Panagrolaimus sp. JU765</name>
    <dbReference type="NCBI Taxonomy" id="591449"/>
    <lineage>
        <taxon>Eukaryota</taxon>
        <taxon>Metazoa</taxon>
        <taxon>Ecdysozoa</taxon>
        <taxon>Nematoda</taxon>
        <taxon>Chromadorea</taxon>
        <taxon>Rhabditida</taxon>
        <taxon>Tylenchina</taxon>
        <taxon>Panagrolaimomorpha</taxon>
        <taxon>Panagrolaimoidea</taxon>
        <taxon>Panagrolaimidae</taxon>
        <taxon>Panagrolaimus</taxon>
    </lineage>
</organism>
<evidence type="ECO:0000313" key="1">
    <source>
        <dbReference type="Proteomes" id="UP000887576"/>
    </source>
</evidence>
<reference evidence="2" key="1">
    <citation type="submission" date="2022-11" db="UniProtKB">
        <authorList>
            <consortium name="WormBaseParasite"/>
        </authorList>
    </citation>
    <scope>IDENTIFICATION</scope>
</reference>
<proteinExistence type="predicted"/>
<accession>A0AC34RBW0</accession>
<dbReference type="WBParaSite" id="JU765_v2.g5320.t1">
    <property type="protein sequence ID" value="JU765_v2.g5320.t1"/>
    <property type="gene ID" value="JU765_v2.g5320"/>
</dbReference>